<evidence type="ECO:0000256" key="1">
    <source>
        <dbReference type="ARBA" id="ARBA00000822"/>
    </source>
</evidence>
<dbReference type="EC" id="3.2.1.14" evidence="2"/>
<dbReference type="GeneID" id="30197927"/>
<evidence type="ECO:0000313" key="12">
    <source>
        <dbReference type="EMBL" id="ODQ59430.1"/>
    </source>
</evidence>
<comment type="similarity">
    <text evidence="10">Belongs to the glycosyl hydrolase 18 family.</text>
</comment>
<evidence type="ECO:0000259" key="11">
    <source>
        <dbReference type="PROSITE" id="PS51910"/>
    </source>
</evidence>
<dbReference type="PANTHER" id="PTHR45708">
    <property type="entry name" value="ENDOCHITINASE"/>
    <property type="match status" value="1"/>
</dbReference>
<dbReference type="InterPro" id="IPR017853">
    <property type="entry name" value="GH"/>
</dbReference>
<dbReference type="STRING" id="683960.A0A1E3P2F1"/>
<dbReference type="OrthoDB" id="6020543at2759"/>
<evidence type="ECO:0000313" key="13">
    <source>
        <dbReference type="Proteomes" id="UP000094112"/>
    </source>
</evidence>
<keyword evidence="8" id="KW-0624">Polysaccharide degradation</keyword>
<reference evidence="12 13" key="1">
    <citation type="journal article" date="2016" name="Proc. Natl. Acad. Sci. U.S.A.">
        <title>Comparative genomics of biotechnologically important yeasts.</title>
        <authorList>
            <person name="Riley R."/>
            <person name="Haridas S."/>
            <person name="Wolfe K.H."/>
            <person name="Lopes M.R."/>
            <person name="Hittinger C.T."/>
            <person name="Goeker M."/>
            <person name="Salamov A.A."/>
            <person name="Wisecaver J.H."/>
            <person name="Long T.M."/>
            <person name="Calvey C.H."/>
            <person name="Aerts A.L."/>
            <person name="Barry K.W."/>
            <person name="Choi C."/>
            <person name="Clum A."/>
            <person name="Coughlan A.Y."/>
            <person name="Deshpande S."/>
            <person name="Douglass A.P."/>
            <person name="Hanson S.J."/>
            <person name="Klenk H.-P."/>
            <person name="LaButti K.M."/>
            <person name="Lapidus A."/>
            <person name="Lindquist E.A."/>
            <person name="Lipzen A.M."/>
            <person name="Meier-Kolthoff J.P."/>
            <person name="Ohm R.A."/>
            <person name="Otillar R.P."/>
            <person name="Pangilinan J.L."/>
            <person name="Peng Y."/>
            <person name="Rokas A."/>
            <person name="Rosa C.A."/>
            <person name="Scheuner C."/>
            <person name="Sibirny A.A."/>
            <person name="Slot J.C."/>
            <person name="Stielow J.B."/>
            <person name="Sun H."/>
            <person name="Kurtzman C.P."/>
            <person name="Blackwell M."/>
            <person name="Grigoriev I.V."/>
            <person name="Jeffries T.W."/>
        </authorList>
    </citation>
    <scope>NUCLEOTIDE SEQUENCE [LARGE SCALE GENOMIC DNA]</scope>
    <source>
        <strain evidence="13">ATCC 58044 / CBS 1984 / NCYC 433 / NRRL Y-366-8</strain>
    </source>
</reference>
<dbReference type="PROSITE" id="PS01095">
    <property type="entry name" value="GH18_1"/>
    <property type="match status" value="1"/>
</dbReference>
<name>A0A1E3P2F1_WICAA</name>
<evidence type="ECO:0000256" key="10">
    <source>
        <dbReference type="RuleBase" id="RU004453"/>
    </source>
</evidence>
<evidence type="ECO:0000256" key="3">
    <source>
        <dbReference type="ARBA" id="ARBA00022669"/>
    </source>
</evidence>
<dbReference type="RefSeq" id="XP_019038637.1">
    <property type="nucleotide sequence ID" value="XM_019180681.1"/>
</dbReference>
<feature type="non-terminal residue" evidence="12">
    <location>
        <position position="281"/>
    </location>
</feature>
<dbReference type="CDD" id="cd02877">
    <property type="entry name" value="GH18_hevamine_XipI_class_III"/>
    <property type="match status" value="1"/>
</dbReference>
<gene>
    <name evidence="12" type="ORF">WICANDRAFT_16215</name>
</gene>
<proteinExistence type="inferred from homology"/>
<feature type="non-terminal residue" evidence="12">
    <location>
        <position position="1"/>
    </location>
</feature>
<evidence type="ECO:0000256" key="7">
    <source>
        <dbReference type="ARBA" id="ARBA00023295"/>
    </source>
</evidence>
<dbReference type="SUPFAM" id="SSF51445">
    <property type="entry name" value="(Trans)glycosidases"/>
    <property type="match status" value="1"/>
</dbReference>
<dbReference type="Proteomes" id="UP000094112">
    <property type="component" value="Unassembled WGS sequence"/>
</dbReference>
<evidence type="ECO:0000256" key="5">
    <source>
        <dbReference type="ARBA" id="ARBA00023024"/>
    </source>
</evidence>
<dbReference type="AlphaFoldDB" id="A0A1E3P2F1"/>
<keyword evidence="13" id="KW-1185">Reference proteome</keyword>
<sequence length="281" mass="31496">ALYWGQASAQQQNRLRYYCDSDSVDIFLLSFITDFPNSKESTHGYTLNLANACASKTYSSEDSTPNCTQVGDDIKYCQSLGKKVLLSLGGESGDYGFNSDYEAENFADVLWNSFGEGSEYPKDERPFGDAIVDGFDFDLENENQIGYVTLANKLRNLTSSGNQKEFILTSAPQCPFPDKSNSELIDGVELNYLFIQFYNNKCALDQDFNFDTWSEYIQSKNYEKTKLFIGLPATNSSASSGFVDSDAVLEKIEQIWSSDELKKSFGGVMFWDASQAFEDSE</sequence>
<protein>
    <recommendedName>
        <fullName evidence="2">chitinase</fullName>
        <ecNumber evidence="2">3.2.1.14</ecNumber>
    </recommendedName>
</protein>
<dbReference type="GO" id="GO:0005576">
    <property type="term" value="C:extracellular region"/>
    <property type="evidence" value="ECO:0007669"/>
    <property type="project" value="TreeGrafter"/>
</dbReference>
<dbReference type="GO" id="GO:0008843">
    <property type="term" value="F:endochitinase activity"/>
    <property type="evidence" value="ECO:0007669"/>
    <property type="project" value="UniProtKB-EC"/>
</dbReference>
<evidence type="ECO:0000256" key="6">
    <source>
        <dbReference type="ARBA" id="ARBA00023277"/>
    </source>
</evidence>
<evidence type="ECO:0000256" key="9">
    <source>
        <dbReference type="RuleBase" id="RU000489"/>
    </source>
</evidence>
<dbReference type="InterPro" id="IPR050542">
    <property type="entry name" value="Glycosyl_Hydrlase18_Chitinase"/>
</dbReference>
<keyword evidence="4 9" id="KW-0378">Hydrolase</keyword>
<dbReference type="InterPro" id="IPR001223">
    <property type="entry name" value="Glyco_hydro18_cat"/>
</dbReference>
<dbReference type="GO" id="GO:0000272">
    <property type="term" value="P:polysaccharide catabolic process"/>
    <property type="evidence" value="ECO:0007669"/>
    <property type="project" value="UniProtKB-KW"/>
</dbReference>
<dbReference type="GO" id="GO:0008061">
    <property type="term" value="F:chitin binding"/>
    <property type="evidence" value="ECO:0007669"/>
    <property type="project" value="UniProtKB-KW"/>
</dbReference>
<evidence type="ECO:0000256" key="2">
    <source>
        <dbReference type="ARBA" id="ARBA00012729"/>
    </source>
</evidence>
<dbReference type="InterPro" id="IPR045321">
    <property type="entry name" value="Cts1-like"/>
</dbReference>
<dbReference type="InterPro" id="IPR001579">
    <property type="entry name" value="Glyco_hydro_18_chit_AS"/>
</dbReference>
<feature type="domain" description="GH18" evidence="11">
    <location>
        <begin position="1"/>
        <end position="281"/>
    </location>
</feature>
<keyword evidence="3" id="KW-0147">Chitin-binding</keyword>
<keyword evidence="5" id="KW-0146">Chitin degradation</keyword>
<evidence type="ECO:0000256" key="4">
    <source>
        <dbReference type="ARBA" id="ARBA00022801"/>
    </source>
</evidence>
<dbReference type="PROSITE" id="PS51910">
    <property type="entry name" value="GH18_2"/>
    <property type="match status" value="1"/>
</dbReference>
<comment type="catalytic activity">
    <reaction evidence="1">
        <text>Random endo-hydrolysis of N-acetyl-beta-D-glucosaminide (1-&gt;4)-beta-linkages in chitin and chitodextrins.</text>
        <dbReference type="EC" id="3.2.1.14"/>
    </reaction>
</comment>
<organism evidence="12 13">
    <name type="scientific">Wickerhamomyces anomalus (strain ATCC 58044 / CBS 1984 / NCYC 433 / NRRL Y-366-8)</name>
    <name type="common">Yeast</name>
    <name type="synonym">Hansenula anomala</name>
    <dbReference type="NCBI Taxonomy" id="683960"/>
    <lineage>
        <taxon>Eukaryota</taxon>
        <taxon>Fungi</taxon>
        <taxon>Dikarya</taxon>
        <taxon>Ascomycota</taxon>
        <taxon>Saccharomycotina</taxon>
        <taxon>Saccharomycetes</taxon>
        <taxon>Phaffomycetales</taxon>
        <taxon>Wickerhamomycetaceae</taxon>
        <taxon>Wickerhamomyces</taxon>
    </lineage>
</organism>
<dbReference type="GO" id="GO:0006032">
    <property type="term" value="P:chitin catabolic process"/>
    <property type="evidence" value="ECO:0007669"/>
    <property type="project" value="UniProtKB-KW"/>
</dbReference>
<accession>A0A1E3P2F1</accession>
<dbReference type="PANTHER" id="PTHR45708:SF49">
    <property type="entry name" value="ENDOCHITINASE"/>
    <property type="match status" value="1"/>
</dbReference>
<keyword evidence="6" id="KW-0119">Carbohydrate metabolism</keyword>
<dbReference type="EMBL" id="KV454211">
    <property type="protein sequence ID" value="ODQ59430.1"/>
    <property type="molecule type" value="Genomic_DNA"/>
</dbReference>
<dbReference type="Gene3D" id="3.20.20.80">
    <property type="entry name" value="Glycosidases"/>
    <property type="match status" value="1"/>
</dbReference>
<evidence type="ECO:0000256" key="8">
    <source>
        <dbReference type="ARBA" id="ARBA00023326"/>
    </source>
</evidence>
<dbReference type="Pfam" id="PF00704">
    <property type="entry name" value="Glyco_hydro_18"/>
    <property type="match status" value="1"/>
</dbReference>
<keyword evidence="7 9" id="KW-0326">Glycosidase</keyword>